<dbReference type="InterPro" id="IPR011050">
    <property type="entry name" value="Pectin_lyase_fold/virulence"/>
</dbReference>
<protein>
    <submittedName>
        <fullName evidence="4">Right-handed parallel beta-helix repeat-containing protein</fullName>
    </submittedName>
</protein>
<dbReference type="Gene3D" id="2.160.20.10">
    <property type="entry name" value="Single-stranded right-handed beta-helix, Pectin lyase-like"/>
    <property type="match status" value="1"/>
</dbReference>
<dbReference type="InterPro" id="IPR039448">
    <property type="entry name" value="Beta_helix"/>
</dbReference>
<dbReference type="Proteomes" id="UP001602370">
    <property type="component" value="Unassembled WGS sequence"/>
</dbReference>
<feature type="chain" id="PRO_5045183770" evidence="2">
    <location>
        <begin position="31"/>
        <end position="533"/>
    </location>
</feature>
<proteinExistence type="predicted"/>
<dbReference type="SUPFAM" id="SSF51126">
    <property type="entry name" value="Pectin lyase-like"/>
    <property type="match status" value="1"/>
</dbReference>
<sequence>MGIRGRYGAWTVAPLTVVLLVASGCTGTPAAPAKATGGHAGSGASASPEASASPSVPGASDASAAPSASPARVCDRPAAGPVKPPPGAVTVDPAVVGDLAAKTENSPPHTTFWLRPGKHTLEPDPYAQVMAKEGNRYLGAPGAVLDGRRINQYAFSGTARDVTIRYLTVERFIAPHDEGVVNHDMADGWVIEHATIQDNSGAGLMAGARQRVRASCLRDNGQYGMNAYKTGDSIRGLVVEGNEIVGNNTDDWERRQPGCGCTGGIKFWAVDGADVRGNWVHDNRGTGLWADNNNNDFRIEDNLIESNDGAALMYETSYNAVVRNNTIRRNNWVEGRAYAGDGDDFPYATVYVSEAGGEPRVPARTDRIEIYGNVLENNWNGITLWENADRFCNSPANTSTGYCTLLVKDTRRCARPAIATAPLYGDCRWKTQRVDIHGNRFVLDPSVVGCAAECGRMAVFANDGTSPDWSPYKGRRVAEAITHQQQNRWHGNVYRGPWSFVAGDPSRALDSRQWQGTPYRQDAGSDFGPRAGG</sequence>
<dbReference type="Pfam" id="PF13229">
    <property type="entry name" value="Beta_helix"/>
    <property type="match status" value="1"/>
</dbReference>
<dbReference type="SMART" id="SM00710">
    <property type="entry name" value="PbH1"/>
    <property type="match status" value="6"/>
</dbReference>
<feature type="domain" description="Right handed beta helix" evidence="3">
    <location>
        <begin position="183"/>
        <end position="331"/>
    </location>
</feature>
<dbReference type="RefSeq" id="WP_388310695.1">
    <property type="nucleotide sequence ID" value="NZ_JBIBDZ010000013.1"/>
</dbReference>
<evidence type="ECO:0000256" key="1">
    <source>
        <dbReference type="SAM" id="MobiDB-lite"/>
    </source>
</evidence>
<accession>A0ABW6Y0A5</accession>
<dbReference type="PROSITE" id="PS51257">
    <property type="entry name" value="PROKAR_LIPOPROTEIN"/>
    <property type="match status" value="1"/>
</dbReference>
<evidence type="ECO:0000313" key="5">
    <source>
        <dbReference type="Proteomes" id="UP001602370"/>
    </source>
</evidence>
<keyword evidence="2" id="KW-0732">Signal</keyword>
<dbReference type="EMBL" id="JBIBDZ010000013">
    <property type="protein sequence ID" value="MFF5923200.1"/>
    <property type="molecule type" value="Genomic_DNA"/>
</dbReference>
<dbReference type="InterPro" id="IPR006626">
    <property type="entry name" value="PbH1"/>
</dbReference>
<reference evidence="4 5" key="1">
    <citation type="submission" date="2024-10" db="EMBL/GenBank/DDBJ databases">
        <title>The Natural Products Discovery Center: Release of the First 8490 Sequenced Strains for Exploring Actinobacteria Biosynthetic Diversity.</title>
        <authorList>
            <person name="Kalkreuter E."/>
            <person name="Kautsar S.A."/>
            <person name="Yang D."/>
            <person name="Bader C.D."/>
            <person name="Teijaro C.N."/>
            <person name="Fluegel L."/>
            <person name="Davis C.M."/>
            <person name="Simpson J.R."/>
            <person name="Lauterbach L."/>
            <person name="Steele A.D."/>
            <person name="Gui C."/>
            <person name="Meng S."/>
            <person name="Li G."/>
            <person name="Viehrig K."/>
            <person name="Ye F."/>
            <person name="Su P."/>
            <person name="Kiefer A.F."/>
            <person name="Nichols A."/>
            <person name="Cepeda A.J."/>
            <person name="Yan W."/>
            <person name="Fan B."/>
            <person name="Jiang Y."/>
            <person name="Adhikari A."/>
            <person name="Zheng C.-J."/>
            <person name="Schuster L."/>
            <person name="Cowan T.M."/>
            <person name="Smanski M.J."/>
            <person name="Chevrette M.G."/>
            <person name="De Carvalho L.P.S."/>
            <person name="Shen B."/>
        </authorList>
    </citation>
    <scope>NUCLEOTIDE SEQUENCE [LARGE SCALE GENOMIC DNA]</scope>
    <source>
        <strain evidence="4 5">NPDC012605</strain>
    </source>
</reference>
<feature type="compositionally biased region" description="Low complexity" evidence="1">
    <location>
        <begin position="28"/>
        <end position="81"/>
    </location>
</feature>
<gene>
    <name evidence="4" type="ORF">ACFY8C_33510</name>
</gene>
<comment type="caution">
    <text evidence="4">The sequence shown here is derived from an EMBL/GenBank/DDBJ whole genome shotgun (WGS) entry which is preliminary data.</text>
</comment>
<organism evidence="4 5">
    <name type="scientific">Streptomyces flavochromogenes</name>
    <dbReference type="NCBI Taxonomy" id="68199"/>
    <lineage>
        <taxon>Bacteria</taxon>
        <taxon>Bacillati</taxon>
        <taxon>Actinomycetota</taxon>
        <taxon>Actinomycetes</taxon>
        <taxon>Kitasatosporales</taxon>
        <taxon>Streptomycetaceae</taxon>
        <taxon>Streptomyces</taxon>
    </lineage>
</organism>
<feature type="region of interest" description="Disordered" evidence="1">
    <location>
        <begin position="28"/>
        <end position="91"/>
    </location>
</feature>
<evidence type="ECO:0000313" key="4">
    <source>
        <dbReference type="EMBL" id="MFF5923200.1"/>
    </source>
</evidence>
<feature type="region of interest" description="Disordered" evidence="1">
    <location>
        <begin position="511"/>
        <end position="533"/>
    </location>
</feature>
<evidence type="ECO:0000256" key="2">
    <source>
        <dbReference type="SAM" id="SignalP"/>
    </source>
</evidence>
<keyword evidence="5" id="KW-1185">Reference proteome</keyword>
<dbReference type="InterPro" id="IPR012334">
    <property type="entry name" value="Pectin_lyas_fold"/>
</dbReference>
<name>A0ABW6Y0A5_9ACTN</name>
<evidence type="ECO:0000259" key="3">
    <source>
        <dbReference type="Pfam" id="PF13229"/>
    </source>
</evidence>
<feature type="signal peptide" evidence="2">
    <location>
        <begin position="1"/>
        <end position="30"/>
    </location>
</feature>